<reference evidence="14" key="1">
    <citation type="submission" date="2017-02" db="UniProtKB">
        <authorList>
            <consortium name="WormBaseParasite"/>
        </authorList>
    </citation>
    <scope>IDENTIFICATION</scope>
</reference>
<dbReference type="Proteomes" id="UP000274756">
    <property type="component" value="Unassembled WGS sequence"/>
</dbReference>
<dbReference type="PANTHER" id="PTHR24247:SF191">
    <property type="entry name" value="MUSCARINIC ACETYLCHOLINE RECEPTOR, B-TYPE, ISOFORM A"/>
    <property type="match status" value="1"/>
</dbReference>
<evidence type="ECO:0000259" key="10">
    <source>
        <dbReference type="PROSITE" id="PS50262"/>
    </source>
</evidence>
<keyword evidence="13" id="KW-1185">Reference proteome</keyword>
<dbReference type="GO" id="GO:0016907">
    <property type="term" value="F:G protein-coupled acetylcholine receptor activity"/>
    <property type="evidence" value="ECO:0007669"/>
    <property type="project" value="TreeGrafter"/>
</dbReference>
<protein>
    <submittedName>
        <fullName evidence="14">G_PROTEIN_RECEP_F1_2 domain-containing protein</fullName>
    </submittedName>
</protein>
<comment type="subcellular location">
    <subcellularLocation>
        <location evidence="1">Cell membrane</location>
        <topology evidence="1">Multi-pass membrane protein</topology>
    </subcellularLocation>
</comment>
<dbReference type="InterPro" id="IPR000276">
    <property type="entry name" value="GPCR_Rhodpsn"/>
</dbReference>
<dbReference type="PROSITE" id="PS50262">
    <property type="entry name" value="G_PROTEIN_RECEP_F1_2"/>
    <property type="match status" value="1"/>
</dbReference>
<feature type="transmembrane region" description="Helical" evidence="9">
    <location>
        <begin position="68"/>
        <end position="86"/>
    </location>
</feature>
<dbReference type="AlphaFoldDB" id="A0A0N4UA47"/>
<evidence type="ECO:0000256" key="5">
    <source>
        <dbReference type="ARBA" id="ARBA00023040"/>
    </source>
</evidence>
<accession>A0A0N4UA47</accession>
<gene>
    <name evidence="11" type="ORF">DME_LOCUS365</name>
</gene>
<dbReference type="SUPFAM" id="SSF81321">
    <property type="entry name" value="Family A G protein-coupled receptor-like"/>
    <property type="match status" value="1"/>
</dbReference>
<dbReference type="InterPro" id="IPR017452">
    <property type="entry name" value="GPCR_Rhodpsn_7TM"/>
</dbReference>
<dbReference type="OrthoDB" id="10071887at2759"/>
<evidence type="ECO:0000256" key="2">
    <source>
        <dbReference type="ARBA" id="ARBA00022475"/>
    </source>
</evidence>
<dbReference type="GO" id="GO:0004993">
    <property type="term" value="F:G protein-coupled serotonin receptor activity"/>
    <property type="evidence" value="ECO:0007669"/>
    <property type="project" value="TreeGrafter"/>
</dbReference>
<dbReference type="GO" id="GO:0007197">
    <property type="term" value="P:adenylate cyclase-inhibiting G protein-coupled acetylcholine receptor signaling pathway"/>
    <property type="evidence" value="ECO:0007669"/>
    <property type="project" value="TreeGrafter"/>
</dbReference>
<feature type="domain" description="G-protein coupled receptors family 1 profile" evidence="10">
    <location>
        <begin position="48"/>
        <end position="89"/>
    </location>
</feature>
<dbReference type="GO" id="GO:0005886">
    <property type="term" value="C:plasma membrane"/>
    <property type="evidence" value="ECO:0007669"/>
    <property type="project" value="UniProtKB-SubCell"/>
</dbReference>
<dbReference type="GO" id="GO:0007187">
    <property type="term" value="P:G protein-coupled receptor signaling pathway, coupled to cyclic nucleotide second messenger"/>
    <property type="evidence" value="ECO:0007669"/>
    <property type="project" value="TreeGrafter"/>
</dbReference>
<feature type="transmembrane region" description="Helical" evidence="9">
    <location>
        <begin position="32"/>
        <end position="56"/>
    </location>
</feature>
<evidence type="ECO:0000313" key="13">
    <source>
        <dbReference type="Proteomes" id="UP000274756"/>
    </source>
</evidence>
<dbReference type="Gene3D" id="1.20.1070.10">
    <property type="entry name" value="Rhodopsin 7-helix transmembrane proteins"/>
    <property type="match status" value="1"/>
</dbReference>
<evidence type="ECO:0000313" key="11">
    <source>
        <dbReference type="EMBL" id="VDN50392.1"/>
    </source>
</evidence>
<dbReference type="WBParaSite" id="DME_0000400101-mRNA-1">
    <property type="protein sequence ID" value="DME_0000400101-mRNA-1"/>
    <property type="gene ID" value="DME_0000400101"/>
</dbReference>
<dbReference type="PANTHER" id="PTHR24247">
    <property type="entry name" value="5-HYDROXYTRYPTAMINE RECEPTOR"/>
    <property type="match status" value="1"/>
</dbReference>
<keyword evidence="6 9" id="KW-0472">Membrane</keyword>
<evidence type="ECO:0000256" key="9">
    <source>
        <dbReference type="SAM" id="Phobius"/>
    </source>
</evidence>
<evidence type="ECO:0000256" key="8">
    <source>
        <dbReference type="ARBA" id="ARBA00023224"/>
    </source>
</evidence>
<evidence type="ECO:0000256" key="4">
    <source>
        <dbReference type="ARBA" id="ARBA00022989"/>
    </source>
</evidence>
<dbReference type="STRING" id="318479.A0A0N4UA47"/>
<keyword evidence="7" id="KW-0675">Receptor</keyword>
<evidence type="ECO:0000313" key="14">
    <source>
        <dbReference type="WBParaSite" id="DME_0000400101-mRNA-1"/>
    </source>
</evidence>
<keyword evidence="4 9" id="KW-1133">Transmembrane helix</keyword>
<evidence type="ECO:0000256" key="3">
    <source>
        <dbReference type="ARBA" id="ARBA00022692"/>
    </source>
</evidence>
<keyword evidence="3 9" id="KW-0812">Transmembrane</keyword>
<dbReference type="GO" id="GO:0045202">
    <property type="term" value="C:synapse"/>
    <property type="evidence" value="ECO:0007669"/>
    <property type="project" value="TreeGrafter"/>
</dbReference>
<name>A0A0N4UA47_DRAME</name>
<dbReference type="EMBL" id="UYYG01000003">
    <property type="protein sequence ID" value="VDN50392.1"/>
    <property type="molecule type" value="Genomic_DNA"/>
</dbReference>
<reference evidence="11 13" key="2">
    <citation type="submission" date="2018-11" db="EMBL/GenBank/DDBJ databases">
        <authorList>
            <consortium name="Pathogen Informatics"/>
        </authorList>
    </citation>
    <scope>NUCLEOTIDE SEQUENCE [LARGE SCALE GENOMIC DNA]</scope>
</reference>
<keyword evidence="8" id="KW-0807">Transducer</keyword>
<evidence type="ECO:0000256" key="7">
    <source>
        <dbReference type="ARBA" id="ARBA00023170"/>
    </source>
</evidence>
<dbReference type="PRINTS" id="PR00237">
    <property type="entry name" value="GPCRRHODOPSN"/>
</dbReference>
<organism evidence="12 14">
    <name type="scientific">Dracunculus medinensis</name>
    <name type="common">Guinea worm</name>
    <dbReference type="NCBI Taxonomy" id="318479"/>
    <lineage>
        <taxon>Eukaryota</taxon>
        <taxon>Metazoa</taxon>
        <taxon>Ecdysozoa</taxon>
        <taxon>Nematoda</taxon>
        <taxon>Chromadorea</taxon>
        <taxon>Rhabditida</taxon>
        <taxon>Spirurina</taxon>
        <taxon>Dracunculoidea</taxon>
        <taxon>Dracunculidae</taxon>
        <taxon>Dracunculus</taxon>
    </lineage>
</organism>
<evidence type="ECO:0000313" key="12">
    <source>
        <dbReference type="Proteomes" id="UP000038040"/>
    </source>
</evidence>
<dbReference type="Proteomes" id="UP000038040">
    <property type="component" value="Unplaced"/>
</dbReference>
<proteinExistence type="predicted"/>
<keyword evidence="5" id="KW-0297">G-protein coupled receptor</keyword>
<keyword evidence="2" id="KW-1003">Cell membrane</keyword>
<dbReference type="GO" id="GO:0030425">
    <property type="term" value="C:dendrite"/>
    <property type="evidence" value="ECO:0007669"/>
    <property type="project" value="TreeGrafter"/>
</dbReference>
<sequence length="89" mass="9939">MDEYVNNDFIWDTTATTTTEALVEEDLSLGSILLAVIMGAISIITVVGNLAVLLSYYIDKNIRQPSNYFIFSLAVSDLVSLFDIFLKIR</sequence>
<evidence type="ECO:0000256" key="6">
    <source>
        <dbReference type="ARBA" id="ARBA00023136"/>
    </source>
</evidence>
<evidence type="ECO:0000256" key="1">
    <source>
        <dbReference type="ARBA" id="ARBA00004651"/>
    </source>
</evidence>